<proteinExistence type="predicted"/>
<sequence>MEIRYSGPQIYRSGLTEVQFFFLFDLADMVSRALDAGVALVPLHFDGMPKLILHTISPTYTGLMT</sequence>
<evidence type="ECO:0000313" key="1">
    <source>
        <dbReference type="EMBL" id="JAD24970.1"/>
    </source>
</evidence>
<reference evidence="1" key="2">
    <citation type="journal article" date="2015" name="Data Brief">
        <title>Shoot transcriptome of the giant reed, Arundo donax.</title>
        <authorList>
            <person name="Barrero R.A."/>
            <person name="Guerrero F.D."/>
            <person name="Moolhuijzen P."/>
            <person name="Goolsby J.A."/>
            <person name="Tidwell J."/>
            <person name="Bellgard S.E."/>
            <person name="Bellgard M.I."/>
        </authorList>
    </citation>
    <scope>NUCLEOTIDE SEQUENCE</scope>
    <source>
        <tissue evidence="1">Shoot tissue taken approximately 20 cm above the soil surface</tissue>
    </source>
</reference>
<reference evidence="1" key="1">
    <citation type="submission" date="2014-09" db="EMBL/GenBank/DDBJ databases">
        <authorList>
            <person name="Magalhaes I.L.F."/>
            <person name="Oliveira U."/>
            <person name="Santos F.R."/>
            <person name="Vidigal T.H.D.A."/>
            <person name="Brescovit A.D."/>
            <person name="Santos A.J."/>
        </authorList>
    </citation>
    <scope>NUCLEOTIDE SEQUENCE</scope>
    <source>
        <tissue evidence="1">Shoot tissue taken approximately 20 cm above the soil surface</tissue>
    </source>
</reference>
<protein>
    <submittedName>
        <fullName evidence="1">Uncharacterized protein</fullName>
    </submittedName>
</protein>
<dbReference type="AlphaFoldDB" id="A0A0A8YHK6"/>
<accession>A0A0A8YHK6</accession>
<organism evidence="1">
    <name type="scientific">Arundo donax</name>
    <name type="common">Giant reed</name>
    <name type="synonym">Donax arundinaceus</name>
    <dbReference type="NCBI Taxonomy" id="35708"/>
    <lineage>
        <taxon>Eukaryota</taxon>
        <taxon>Viridiplantae</taxon>
        <taxon>Streptophyta</taxon>
        <taxon>Embryophyta</taxon>
        <taxon>Tracheophyta</taxon>
        <taxon>Spermatophyta</taxon>
        <taxon>Magnoliopsida</taxon>
        <taxon>Liliopsida</taxon>
        <taxon>Poales</taxon>
        <taxon>Poaceae</taxon>
        <taxon>PACMAD clade</taxon>
        <taxon>Arundinoideae</taxon>
        <taxon>Arundineae</taxon>
        <taxon>Arundo</taxon>
    </lineage>
</organism>
<dbReference type="EMBL" id="GBRH01272925">
    <property type="protein sequence ID" value="JAD24970.1"/>
    <property type="molecule type" value="Transcribed_RNA"/>
</dbReference>
<name>A0A0A8YHK6_ARUDO</name>